<dbReference type="Proteomes" id="UP000653076">
    <property type="component" value="Unassembled WGS sequence"/>
</dbReference>
<dbReference type="InterPro" id="IPR009057">
    <property type="entry name" value="Homeodomain-like_sf"/>
</dbReference>
<evidence type="ECO:0000256" key="4">
    <source>
        <dbReference type="PROSITE-ProRule" id="PRU00335"/>
    </source>
</evidence>
<name>A0ABQ4J6N9_9ACTN</name>
<dbReference type="SUPFAM" id="SSF48498">
    <property type="entry name" value="Tetracyclin repressor-like, C-terminal domain"/>
    <property type="match status" value="1"/>
</dbReference>
<evidence type="ECO:0000313" key="6">
    <source>
        <dbReference type="EMBL" id="GIJ25844.1"/>
    </source>
</evidence>
<proteinExistence type="predicted"/>
<dbReference type="PANTHER" id="PTHR30055:SF234">
    <property type="entry name" value="HTH-TYPE TRANSCRIPTIONAL REGULATOR BETI"/>
    <property type="match status" value="1"/>
</dbReference>
<keyword evidence="1" id="KW-0805">Transcription regulation</keyword>
<keyword evidence="7" id="KW-1185">Reference proteome</keyword>
<feature type="domain" description="HTH tetR-type" evidence="5">
    <location>
        <begin position="4"/>
        <end position="64"/>
    </location>
</feature>
<organism evidence="6 7">
    <name type="scientific">Micromonospora qiuiae</name>
    <dbReference type="NCBI Taxonomy" id="502268"/>
    <lineage>
        <taxon>Bacteria</taxon>
        <taxon>Bacillati</taxon>
        <taxon>Actinomycetota</taxon>
        <taxon>Actinomycetes</taxon>
        <taxon>Micromonosporales</taxon>
        <taxon>Micromonosporaceae</taxon>
        <taxon>Micromonospora</taxon>
    </lineage>
</organism>
<dbReference type="EMBL" id="BOPC01000013">
    <property type="protein sequence ID" value="GIJ25844.1"/>
    <property type="molecule type" value="Genomic_DNA"/>
</dbReference>
<dbReference type="InterPro" id="IPR050109">
    <property type="entry name" value="HTH-type_TetR-like_transc_reg"/>
</dbReference>
<comment type="caution">
    <text evidence="6">The sequence shown here is derived from an EMBL/GenBank/DDBJ whole genome shotgun (WGS) entry which is preliminary data.</text>
</comment>
<evidence type="ECO:0000256" key="2">
    <source>
        <dbReference type="ARBA" id="ARBA00023125"/>
    </source>
</evidence>
<feature type="DNA-binding region" description="H-T-H motif" evidence="4">
    <location>
        <begin position="27"/>
        <end position="46"/>
    </location>
</feature>
<dbReference type="InterPro" id="IPR036271">
    <property type="entry name" value="Tet_transcr_reg_TetR-rel_C_sf"/>
</dbReference>
<accession>A0ABQ4J6N9</accession>
<dbReference type="Pfam" id="PF00440">
    <property type="entry name" value="TetR_N"/>
    <property type="match status" value="1"/>
</dbReference>
<dbReference type="PROSITE" id="PS50977">
    <property type="entry name" value="HTH_TETR_2"/>
    <property type="match status" value="1"/>
</dbReference>
<evidence type="ECO:0000259" key="5">
    <source>
        <dbReference type="PROSITE" id="PS50977"/>
    </source>
</evidence>
<reference evidence="6 7" key="1">
    <citation type="submission" date="2021-01" db="EMBL/GenBank/DDBJ databases">
        <title>Whole genome shotgun sequence of Verrucosispora qiuiae NBRC 106684.</title>
        <authorList>
            <person name="Komaki H."/>
            <person name="Tamura T."/>
        </authorList>
    </citation>
    <scope>NUCLEOTIDE SEQUENCE [LARGE SCALE GENOMIC DNA]</scope>
    <source>
        <strain evidence="6 7">NBRC 106684</strain>
    </source>
</reference>
<protein>
    <submittedName>
        <fullName evidence="6">TetR family transcriptional regulator</fullName>
    </submittedName>
</protein>
<dbReference type="SUPFAM" id="SSF46689">
    <property type="entry name" value="Homeodomain-like"/>
    <property type="match status" value="1"/>
</dbReference>
<keyword evidence="3" id="KW-0804">Transcription</keyword>
<dbReference type="InterPro" id="IPR001647">
    <property type="entry name" value="HTH_TetR"/>
</dbReference>
<keyword evidence="2 4" id="KW-0238">DNA-binding</keyword>
<dbReference type="PANTHER" id="PTHR30055">
    <property type="entry name" value="HTH-TYPE TRANSCRIPTIONAL REGULATOR RUTR"/>
    <property type="match status" value="1"/>
</dbReference>
<evidence type="ECO:0000313" key="7">
    <source>
        <dbReference type="Proteomes" id="UP000653076"/>
    </source>
</evidence>
<evidence type="ECO:0000256" key="1">
    <source>
        <dbReference type="ARBA" id="ARBA00023015"/>
    </source>
</evidence>
<gene>
    <name evidence="6" type="ORF">Vqi01_10060</name>
</gene>
<dbReference type="RefSeq" id="WP_204033301.1">
    <property type="nucleotide sequence ID" value="NZ_BOPC01000013.1"/>
</dbReference>
<evidence type="ECO:0000256" key="3">
    <source>
        <dbReference type="ARBA" id="ARBA00023163"/>
    </source>
</evidence>
<dbReference type="Gene3D" id="1.10.357.10">
    <property type="entry name" value="Tetracycline Repressor, domain 2"/>
    <property type="match status" value="1"/>
</dbReference>
<sequence>MAAKVPRDRIIESAAALLAEGGRDAVSTRAVCAAAGVQTPTIYRLFGDMRGLLDAVASHGFTAYLAQKSAIQDSDDPVADLRAGWDLHVGFGLAQPSLYTLIFGDARPGQEPAAALKAAELLAYRVKRIAQAGRLRVSEERAAQFVHATGKGVTLTLIATPPEQRDLGLSSMARESVLAAVTSESPPDAAGGLTNAAVSLRASLDDAAALSLAERNLLDEWLLRISKQ</sequence>